<dbReference type="EMBL" id="JAATVY010000022">
    <property type="protein sequence ID" value="NJC72831.1"/>
    <property type="molecule type" value="Genomic_DNA"/>
</dbReference>
<sequence length="304" mass="33019">MFFGTRQDERTSFNLLDRFVDAGGTMIDTANCYCFWEGPIGTGGASERVIGAWLAARPGMRDRVFISTKVGAEPTAAGQWPRHREGLSADTIRSGCQTSLRRLRTDHIDLYWAHMEDRSVPLVETVGALAGLVEAGSVLQLGASNHPVWRVEQARRLAAAADGRAAYRALQLHHTYLSARPDIRLDPNHRFGTATDETLDYAATEGLALWAYRTLLSGAYTRADRPLPDSYDHPGTARRLAALDDVAGEIGVSRNQVVLAWLTGGRPAVTPIVGVSSPDQLDEAIAGVSLRLTDAQRDRLDAAG</sequence>
<dbReference type="PANTHER" id="PTHR43364">
    <property type="entry name" value="NADH-SPECIFIC METHYLGLYOXAL REDUCTASE-RELATED"/>
    <property type="match status" value="1"/>
</dbReference>
<name>A0ABX0Y377_9ACTN</name>
<evidence type="ECO:0000259" key="1">
    <source>
        <dbReference type="Pfam" id="PF00248"/>
    </source>
</evidence>
<gene>
    <name evidence="2" type="ORF">HC031_24380</name>
</gene>
<dbReference type="Proteomes" id="UP000722989">
    <property type="component" value="Unassembled WGS sequence"/>
</dbReference>
<evidence type="ECO:0000313" key="2">
    <source>
        <dbReference type="EMBL" id="NJC72831.1"/>
    </source>
</evidence>
<feature type="domain" description="NADP-dependent oxidoreductase" evidence="1">
    <location>
        <begin position="5"/>
        <end position="303"/>
    </location>
</feature>
<organism evidence="2 3">
    <name type="scientific">Planosporangium thailandense</name>
    <dbReference type="NCBI Taxonomy" id="765197"/>
    <lineage>
        <taxon>Bacteria</taxon>
        <taxon>Bacillati</taxon>
        <taxon>Actinomycetota</taxon>
        <taxon>Actinomycetes</taxon>
        <taxon>Micromonosporales</taxon>
        <taxon>Micromonosporaceae</taxon>
        <taxon>Planosporangium</taxon>
    </lineage>
</organism>
<dbReference type="Gene3D" id="3.20.20.100">
    <property type="entry name" value="NADP-dependent oxidoreductase domain"/>
    <property type="match status" value="1"/>
</dbReference>
<dbReference type="PANTHER" id="PTHR43364:SF6">
    <property type="entry name" value="OXIDOREDUCTASE-RELATED"/>
    <property type="match status" value="1"/>
</dbReference>
<dbReference type="SUPFAM" id="SSF51430">
    <property type="entry name" value="NAD(P)-linked oxidoreductase"/>
    <property type="match status" value="1"/>
</dbReference>
<dbReference type="InterPro" id="IPR036812">
    <property type="entry name" value="NAD(P)_OxRdtase_dom_sf"/>
</dbReference>
<keyword evidence="3" id="KW-1185">Reference proteome</keyword>
<protein>
    <submittedName>
        <fullName evidence="2">Aldo/keto reductase</fullName>
    </submittedName>
</protein>
<proteinExistence type="predicted"/>
<comment type="caution">
    <text evidence="2">The sequence shown here is derived from an EMBL/GenBank/DDBJ whole genome shotgun (WGS) entry which is preliminary data.</text>
</comment>
<evidence type="ECO:0000313" key="3">
    <source>
        <dbReference type="Proteomes" id="UP000722989"/>
    </source>
</evidence>
<dbReference type="Pfam" id="PF00248">
    <property type="entry name" value="Aldo_ket_red"/>
    <property type="match status" value="1"/>
</dbReference>
<reference evidence="2 3" key="1">
    <citation type="submission" date="2020-03" db="EMBL/GenBank/DDBJ databases">
        <title>WGS of the type strain of Planosporangium spp.</title>
        <authorList>
            <person name="Thawai C."/>
        </authorList>
    </citation>
    <scope>NUCLEOTIDE SEQUENCE [LARGE SCALE GENOMIC DNA]</scope>
    <source>
        <strain evidence="2 3">TBRC 5610</strain>
    </source>
</reference>
<accession>A0ABX0Y377</accession>
<dbReference type="InterPro" id="IPR023210">
    <property type="entry name" value="NADP_OxRdtase_dom"/>
</dbReference>
<dbReference type="InterPro" id="IPR050523">
    <property type="entry name" value="AKR_Detox_Biosynth"/>
</dbReference>